<accession>A0A0F5IUG7</accession>
<evidence type="ECO:0000313" key="2">
    <source>
        <dbReference type="EMBL" id="KKB49148.1"/>
    </source>
</evidence>
<keyword evidence="3" id="KW-1185">Reference proteome</keyword>
<dbReference type="PATRIC" id="fig|1203610.3.peg.4286"/>
<dbReference type="Pfam" id="PF08011">
    <property type="entry name" value="PDDEXK_9"/>
    <property type="match status" value="1"/>
</dbReference>
<evidence type="ECO:0000313" key="3">
    <source>
        <dbReference type="Proteomes" id="UP000033035"/>
    </source>
</evidence>
<name>A0A0F5IUG7_9BACT</name>
<protein>
    <recommendedName>
        <fullName evidence="1">AAA-ATPase-like domain-containing protein</fullName>
    </recommendedName>
</protein>
<evidence type="ECO:0000259" key="1">
    <source>
        <dbReference type="Pfam" id="PF09820"/>
    </source>
</evidence>
<dbReference type="Proteomes" id="UP000033035">
    <property type="component" value="Unassembled WGS sequence"/>
</dbReference>
<proteinExistence type="predicted"/>
<dbReference type="PANTHER" id="PTHR34825">
    <property type="entry name" value="CONSERVED PROTEIN, WITH A WEAK D-GALACTARATE DEHYDRATASE/ALTRONATE HYDROLASE DOMAIN"/>
    <property type="match status" value="1"/>
</dbReference>
<gene>
    <name evidence="2" type="ORF">HMPREF1536_04212</name>
</gene>
<dbReference type="RefSeq" id="WP_028729274.1">
    <property type="nucleotide sequence ID" value="NZ_KE386763.1"/>
</dbReference>
<comment type="caution">
    <text evidence="2">The sequence shown here is derived from an EMBL/GenBank/DDBJ whole genome shotgun (WGS) entry which is preliminary data.</text>
</comment>
<dbReference type="Pfam" id="PF09820">
    <property type="entry name" value="AAA-ATPase_like"/>
    <property type="match status" value="1"/>
</dbReference>
<reference evidence="2 3" key="1">
    <citation type="submission" date="2013-04" db="EMBL/GenBank/DDBJ databases">
        <title>The Genome Sequence of Parabacteroides gordonii DSM 23371.</title>
        <authorList>
            <consortium name="The Broad Institute Genomics Platform"/>
            <person name="Earl A."/>
            <person name="Ward D."/>
            <person name="Feldgarden M."/>
            <person name="Gevers D."/>
            <person name="Martens E."/>
            <person name="Sakamoto M."/>
            <person name="Benno Y."/>
            <person name="Suzuki N."/>
            <person name="Matsunaga N."/>
            <person name="Koshihara K."/>
            <person name="Seki M."/>
            <person name="Komiya H."/>
            <person name="Walker B."/>
            <person name="Young S."/>
            <person name="Zeng Q."/>
            <person name="Gargeya S."/>
            <person name="Fitzgerald M."/>
            <person name="Haas B."/>
            <person name="Abouelleil A."/>
            <person name="Allen A.W."/>
            <person name="Alvarado L."/>
            <person name="Arachchi H.M."/>
            <person name="Berlin A.M."/>
            <person name="Chapman S.B."/>
            <person name="Gainer-Dewar J."/>
            <person name="Goldberg J."/>
            <person name="Griggs A."/>
            <person name="Gujja S."/>
            <person name="Hansen M."/>
            <person name="Howarth C."/>
            <person name="Imamovic A."/>
            <person name="Ireland A."/>
            <person name="Larimer J."/>
            <person name="McCowan C."/>
            <person name="Murphy C."/>
            <person name="Pearson M."/>
            <person name="Poon T.W."/>
            <person name="Priest M."/>
            <person name="Roberts A."/>
            <person name="Saif S."/>
            <person name="Shea T."/>
            <person name="Sisk P."/>
            <person name="Sykes S."/>
            <person name="Wortman J."/>
            <person name="Nusbaum C."/>
            <person name="Birren B."/>
        </authorList>
    </citation>
    <scope>NUCLEOTIDE SEQUENCE [LARGE SCALE GENOMIC DNA]</scope>
    <source>
        <strain evidence="2 3">MS-1</strain>
    </source>
</reference>
<organism evidence="2 3">
    <name type="scientific">Parabacteroides gordonii MS-1 = DSM 23371</name>
    <dbReference type="NCBI Taxonomy" id="1203610"/>
    <lineage>
        <taxon>Bacteria</taxon>
        <taxon>Pseudomonadati</taxon>
        <taxon>Bacteroidota</taxon>
        <taxon>Bacteroidia</taxon>
        <taxon>Bacteroidales</taxon>
        <taxon>Tannerellaceae</taxon>
        <taxon>Parabacteroides</taxon>
    </lineage>
</organism>
<dbReference type="EMBL" id="AQHW01000025">
    <property type="protein sequence ID" value="KKB49148.1"/>
    <property type="molecule type" value="Genomic_DNA"/>
</dbReference>
<dbReference type="STRING" id="1203610.HMPREF1536_04212"/>
<dbReference type="InterPro" id="IPR012547">
    <property type="entry name" value="PDDEXK_9"/>
</dbReference>
<dbReference type="HOGENOM" id="CLU_021114_1_2_10"/>
<sequence length="559" mass="64556">MDRKKLPVGISDYKELIDEDYYYVDKTDFIRQVIEEGSKITLLPRPRRFGKTLNLSGLRYFFEKTEGNVYRPLFAGKSIENWKDFDKYQGKYPVILITLKDCKADTFESVQTKIGEELQREFIRHDYLLSDPQLKEVYRPWFHAIYEGRATSEQLEGALRLLSDLLTSYWGMPPLVLLDEYDTPIHVAFDNGYYDKMIGFMRNFMSQVFKDNTDIFRGVITGILRVSKESIFSGLNNIAVFTLLDQPICSAFGFTQEETDRLLDDYSQGEHKEDVKTWYDGYLFGGEVMYNPWSVLNYIMYNGVFAPYWVNTGSDVLLRHLLADGPSQIRTGVEALIQGEPVRSVINDKLAFPDLLAKPTNIWSFMLFSGYLKASNPVLTPEDLIEYTLQVPNREVKTVFRTIIQSWIDGGPVKNDRLEIMLQALRAGDIDYFEEILNDFVIHTLSYYDTNGRDPEKVYQAFLLGLLASMSDYEVSSNRESGFGRYDILLRPKGGKGQAVIMELKRLRKTETVEKALNSALQQIEDKKYDSILRKDGFTDILKMAITFDGKRVWVKTAE</sequence>
<dbReference type="AlphaFoldDB" id="A0A0F5IUG7"/>
<dbReference type="PANTHER" id="PTHR34825:SF1">
    <property type="entry name" value="AAA-ATPASE-LIKE DOMAIN-CONTAINING PROTEIN"/>
    <property type="match status" value="1"/>
</dbReference>
<dbReference type="InterPro" id="IPR018631">
    <property type="entry name" value="AAA-ATPase-like_dom"/>
</dbReference>
<feature type="domain" description="AAA-ATPase-like" evidence="1">
    <location>
        <begin position="7"/>
        <end position="232"/>
    </location>
</feature>